<dbReference type="PIRSF" id="PIRSF032131">
    <property type="entry name" value="UCP032131"/>
    <property type="match status" value="1"/>
</dbReference>
<keyword evidence="2" id="KW-1185">Reference proteome</keyword>
<gene>
    <name evidence="1" type="ORF">Q9K01_07400</name>
</gene>
<dbReference type="InterPro" id="IPR009562">
    <property type="entry name" value="DUF1178"/>
</dbReference>
<proteinExistence type="predicted"/>
<dbReference type="RefSeq" id="WP_305929567.1">
    <property type="nucleotide sequence ID" value="NZ_JAVAIL010000002.1"/>
</dbReference>
<comment type="caution">
    <text evidence="1">The sequence shown here is derived from an EMBL/GenBank/DDBJ whole genome shotgun (WGS) entry which is preliminary data.</text>
</comment>
<dbReference type="EMBL" id="JAVAIL010000002">
    <property type="protein sequence ID" value="MDP4539440.1"/>
    <property type="molecule type" value="Genomic_DNA"/>
</dbReference>
<evidence type="ECO:0000313" key="1">
    <source>
        <dbReference type="EMBL" id="MDP4539440.1"/>
    </source>
</evidence>
<organism evidence="1 2">
    <name type="scientific">Qipengyuania benthica</name>
    <dbReference type="NCBI Taxonomy" id="3067651"/>
    <lineage>
        <taxon>Bacteria</taxon>
        <taxon>Pseudomonadati</taxon>
        <taxon>Pseudomonadota</taxon>
        <taxon>Alphaproteobacteria</taxon>
        <taxon>Sphingomonadales</taxon>
        <taxon>Erythrobacteraceae</taxon>
        <taxon>Qipengyuania</taxon>
    </lineage>
</organism>
<reference evidence="1 2" key="1">
    <citation type="submission" date="2023-08" db="EMBL/GenBank/DDBJ databases">
        <title>genomic of DY56.</title>
        <authorList>
            <person name="Wang Y."/>
        </authorList>
    </citation>
    <scope>NUCLEOTIDE SEQUENCE [LARGE SCALE GENOMIC DNA]</scope>
    <source>
        <strain evidence="1 2">DY56-A-20</strain>
    </source>
</reference>
<dbReference type="Proteomes" id="UP001235664">
    <property type="component" value="Unassembled WGS sequence"/>
</dbReference>
<dbReference type="Pfam" id="PF06676">
    <property type="entry name" value="DUF1178"/>
    <property type="match status" value="1"/>
</dbReference>
<sequence length="155" mass="16628">MIVYDLHCAHGHRFEGWFGSSSDFAEQHGSGLVQCPECGSQDVGKAPMAPAVPAKGNQRTGDAVRKPVKAVTNGEIPSEVRQAMRALAEAQAKALRKSTYVGDGFAEESRAMHYGEKQVEAIHGKATVREAKELIEEGISVAPLPFPIAEADELN</sequence>
<name>A0ABT9H9A5_9SPHN</name>
<evidence type="ECO:0000313" key="2">
    <source>
        <dbReference type="Proteomes" id="UP001235664"/>
    </source>
</evidence>
<protein>
    <submittedName>
        <fullName evidence="1">DUF1178 family protein</fullName>
    </submittedName>
</protein>
<accession>A0ABT9H9A5</accession>